<evidence type="ECO:0000313" key="3">
    <source>
        <dbReference type="Proteomes" id="UP000271162"/>
    </source>
</evidence>
<dbReference type="EMBL" id="UYSL01021507">
    <property type="protein sequence ID" value="VDL78415.1"/>
    <property type="molecule type" value="Genomic_DNA"/>
</dbReference>
<keyword evidence="3" id="KW-1185">Reference proteome</keyword>
<feature type="compositionally biased region" description="Basic and acidic residues" evidence="1">
    <location>
        <begin position="33"/>
        <end position="43"/>
    </location>
</feature>
<name>A0A0N4YDU0_NIPBR</name>
<protein>
    <submittedName>
        <fullName evidence="2 4">Uncharacterized protein</fullName>
    </submittedName>
</protein>
<evidence type="ECO:0000313" key="2">
    <source>
        <dbReference type="EMBL" id="VDL78415.1"/>
    </source>
</evidence>
<dbReference type="WBParaSite" id="NBR_0001482001-mRNA-1">
    <property type="protein sequence ID" value="NBR_0001482001-mRNA-1"/>
    <property type="gene ID" value="NBR_0001482001"/>
</dbReference>
<feature type="region of interest" description="Disordered" evidence="1">
    <location>
        <begin position="1"/>
        <end position="44"/>
    </location>
</feature>
<accession>A0A0N4YDU0</accession>
<sequence length="87" mass="9567">MKVNGFESKSNSNQSRTDKRDSAADSASGRIRSKSDGSERENSEENAVLIVGHLQFLGFSEPVPLIEVFEGHQVIILLRQGAKSLHK</sequence>
<proteinExistence type="predicted"/>
<reference evidence="4" key="1">
    <citation type="submission" date="2017-02" db="UniProtKB">
        <authorList>
            <consortium name="WormBaseParasite"/>
        </authorList>
    </citation>
    <scope>IDENTIFICATION</scope>
</reference>
<dbReference type="AlphaFoldDB" id="A0A0N4YDU0"/>
<dbReference type="Proteomes" id="UP000271162">
    <property type="component" value="Unassembled WGS sequence"/>
</dbReference>
<evidence type="ECO:0000256" key="1">
    <source>
        <dbReference type="SAM" id="MobiDB-lite"/>
    </source>
</evidence>
<evidence type="ECO:0000313" key="4">
    <source>
        <dbReference type="WBParaSite" id="NBR_0001482001-mRNA-1"/>
    </source>
</evidence>
<organism evidence="4">
    <name type="scientific">Nippostrongylus brasiliensis</name>
    <name type="common">Rat hookworm</name>
    <dbReference type="NCBI Taxonomy" id="27835"/>
    <lineage>
        <taxon>Eukaryota</taxon>
        <taxon>Metazoa</taxon>
        <taxon>Ecdysozoa</taxon>
        <taxon>Nematoda</taxon>
        <taxon>Chromadorea</taxon>
        <taxon>Rhabditida</taxon>
        <taxon>Rhabditina</taxon>
        <taxon>Rhabditomorpha</taxon>
        <taxon>Strongyloidea</taxon>
        <taxon>Heligmosomidae</taxon>
        <taxon>Nippostrongylus</taxon>
    </lineage>
</organism>
<gene>
    <name evidence="2" type="ORF">NBR_LOCUS14821</name>
</gene>
<reference evidence="2 3" key="2">
    <citation type="submission" date="2018-11" db="EMBL/GenBank/DDBJ databases">
        <authorList>
            <consortium name="Pathogen Informatics"/>
        </authorList>
    </citation>
    <scope>NUCLEOTIDE SEQUENCE [LARGE SCALE GENOMIC DNA]</scope>
</reference>